<feature type="non-terminal residue" evidence="1">
    <location>
        <position position="204"/>
    </location>
</feature>
<dbReference type="AlphaFoldDB" id="A0A9P5XHQ9"/>
<gene>
    <name evidence="1" type="ORF">P691DRAFT_652015</name>
</gene>
<dbReference type="InterPro" id="IPR036691">
    <property type="entry name" value="Endo/exonu/phosph_ase_sf"/>
</dbReference>
<evidence type="ECO:0008006" key="3">
    <source>
        <dbReference type="Google" id="ProtNLM"/>
    </source>
</evidence>
<comment type="caution">
    <text evidence="1">The sequence shown here is derived from an EMBL/GenBank/DDBJ whole genome shotgun (WGS) entry which is preliminary data.</text>
</comment>
<dbReference type="Proteomes" id="UP000807342">
    <property type="component" value="Unassembled WGS sequence"/>
</dbReference>
<keyword evidence="2" id="KW-1185">Reference proteome</keyword>
<organism evidence="1 2">
    <name type="scientific">Macrolepiota fuliginosa MF-IS2</name>
    <dbReference type="NCBI Taxonomy" id="1400762"/>
    <lineage>
        <taxon>Eukaryota</taxon>
        <taxon>Fungi</taxon>
        <taxon>Dikarya</taxon>
        <taxon>Basidiomycota</taxon>
        <taxon>Agaricomycotina</taxon>
        <taxon>Agaricomycetes</taxon>
        <taxon>Agaricomycetidae</taxon>
        <taxon>Agaricales</taxon>
        <taxon>Agaricineae</taxon>
        <taxon>Agaricaceae</taxon>
        <taxon>Macrolepiota</taxon>
    </lineage>
</organism>
<proteinExistence type="predicted"/>
<protein>
    <recommendedName>
        <fullName evidence="3">Endonuclease/exonuclease/phosphatase domain-containing protein</fullName>
    </recommendedName>
</protein>
<accession>A0A9P5XHQ9</accession>
<evidence type="ECO:0000313" key="2">
    <source>
        <dbReference type="Proteomes" id="UP000807342"/>
    </source>
</evidence>
<reference evidence="1" key="1">
    <citation type="submission" date="2020-11" db="EMBL/GenBank/DDBJ databases">
        <authorList>
            <consortium name="DOE Joint Genome Institute"/>
            <person name="Ahrendt S."/>
            <person name="Riley R."/>
            <person name="Andreopoulos W."/>
            <person name="Labutti K."/>
            <person name="Pangilinan J."/>
            <person name="Ruiz-Duenas F.J."/>
            <person name="Barrasa J.M."/>
            <person name="Sanchez-Garcia M."/>
            <person name="Camarero S."/>
            <person name="Miyauchi S."/>
            <person name="Serrano A."/>
            <person name="Linde D."/>
            <person name="Babiker R."/>
            <person name="Drula E."/>
            <person name="Ayuso-Fernandez I."/>
            <person name="Pacheco R."/>
            <person name="Padilla G."/>
            <person name="Ferreira P."/>
            <person name="Barriuso J."/>
            <person name="Kellner H."/>
            <person name="Castanera R."/>
            <person name="Alfaro M."/>
            <person name="Ramirez L."/>
            <person name="Pisabarro A.G."/>
            <person name="Kuo A."/>
            <person name="Tritt A."/>
            <person name="Lipzen A."/>
            <person name="He G."/>
            <person name="Yan M."/>
            <person name="Ng V."/>
            <person name="Cullen D."/>
            <person name="Martin F."/>
            <person name="Rosso M.-N."/>
            <person name="Henrissat B."/>
            <person name="Hibbett D."/>
            <person name="Martinez A.T."/>
            <person name="Grigoriev I.V."/>
        </authorList>
    </citation>
    <scope>NUCLEOTIDE SEQUENCE</scope>
    <source>
        <strain evidence="1">MF-IS2</strain>
    </source>
</reference>
<sequence>MVMALPREVPTLQTHRTKRYTRPDNVFMTEQLLTHVIRCDVDATLRPPCTDHFPIATIIDLPMEKIKPKPSFNFKMTEWAQFRKEVEKRLLELQELGELNSVSELDKQIRCLTRILQESIEVAVLMVKVCLHMKRWWNKELNNMKKELNKLNHKSYVWKHTPEHPAFQEYKCLRSKYSDTILVAKRSHWEEFLEEATEREMWTA</sequence>
<dbReference type="OrthoDB" id="3261136at2759"/>
<evidence type="ECO:0000313" key="1">
    <source>
        <dbReference type="EMBL" id="KAF9450537.1"/>
    </source>
</evidence>
<dbReference type="EMBL" id="MU151102">
    <property type="protein sequence ID" value="KAF9450537.1"/>
    <property type="molecule type" value="Genomic_DNA"/>
</dbReference>
<dbReference type="Gene3D" id="3.60.10.10">
    <property type="entry name" value="Endonuclease/exonuclease/phosphatase"/>
    <property type="match status" value="1"/>
</dbReference>
<name>A0A9P5XHQ9_9AGAR</name>